<dbReference type="InterPro" id="IPR044150">
    <property type="entry name" value="HDAC_classIV"/>
</dbReference>
<sequence>MTPLIFDPIYSQLELPDRHRFPIEKYRALRDALLAGGALPSQFMRPKPVAPALIGNELSERYIQQFVAGELDRQAMRRIGFPWSDQLVKRTFTAVGGTILAGALSLERGRAINLTGGYHHAFYDYGAGFCIVNDLYLSALNLIQHYGIKRVLIFDCDVHQGDGTASLAQAREDIFTVSLHGEKNFPFRKKQSDIDVALPKGTTDDDYLAAVEATLEQALTEFRPEAVIYDAGADVHVNDDLGHFEISTQGVYERDRLVFARCEAAGLPVSAVIGGGYQRDIEALVEVHSQLFYAAGVCPRLTGDQTQAVSAPLR</sequence>
<dbReference type="Gene3D" id="3.40.800.20">
    <property type="entry name" value="Histone deacetylase domain"/>
    <property type="match status" value="1"/>
</dbReference>
<evidence type="ECO:0000313" key="4">
    <source>
        <dbReference type="EMBL" id="MBB3048486.1"/>
    </source>
</evidence>
<comment type="similarity">
    <text evidence="1">Belongs to the histone deacetylase family.</text>
</comment>
<reference evidence="4 5" key="1">
    <citation type="submission" date="2020-08" db="EMBL/GenBank/DDBJ databases">
        <title>Genomic Encyclopedia of Type Strains, Phase III (KMG-III): the genomes of soil and plant-associated and newly described type strains.</title>
        <authorList>
            <person name="Whitman W."/>
        </authorList>
    </citation>
    <scope>NUCLEOTIDE SEQUENCE [LARGE SCALE GENOMIC DNA]</scope>
    <source>
        <strain evidence="4 5">CECT 8654</strain>
    </source>
</reference>
<evidence type="ECO:0000259" key="3">
    <source>
        <dbReference type="Pfam" id="PF00850"/>
    </source>
</evidence>
<evidence type="ECO:0000256" key="2">
    <source>
        <dbReference type="ARBA" id="ARBA00022801"/>
    </source>
</evidence>
<dbReference type="PANTHER" id="PTHR10625">
    <property type="entry name" value="HISTONE DEACETYLASE HDAC1-RELATED"/>
    <property type="match status" value="1"/>
</dbReference>
<dbReference type="PANTHER" id="PTHR10625:SF19">
    <property type="entry name" value="HISTONE DEACETYLASE 12"/>
    <property type="match status" value="1"/>
</dbReference>
<keyword evidence="2" id="KW-0378">Hydrolase</keyword>
<keyword evidence="5" id="KW-1185">Reference proteome</keyword>
<comment type="caution">
    <text evidence="4">The sequence shown here is derived from an EMBL/GenBank/DDBJ whole genome shotgun (WGS) entry which is preliminary data.</text>
</comment>
<dbReference type="InterPro" id="IPR023696">
    <property type="entry name" value="Ureohydrolase_dom_sf"/>
</dbReference>
<dbReference type="InterPro" id="IPR000286">
    <property type="entry name" value="HDACs"/>
</dbReference>
<dbReference type="InterPro" id="IPR023801">
    <property type="entry name" value="His_deacetylse_dom"/>
</dbReference>
<dbReference type="RefSeq" id="WP_183411270.1">
    <property type="nucleotide sequence ID" value="NZ_JACHWY010000003.1"/>
</dbReference>
<accession>A0A7W4W6R4</accession>
<dbReference type="CDD" id="cd09993">
    <property type="entry name" value="HDAC_classIV"/>
    <property type="match status" value="1"/>
</dbReference>
<proteinExistence type="inferred from homology"/>
<dbReference type="Proteomes" id="UP000537130">
    <property type="component" value="Unassembled WGS sequence"/>
</dbReference>
<evidence type="ECO:0000256" key="1">
    <source>
        <dbReference type="ARBA" id="ARBA00005947"/>
    </source>
</evidence>
<dbReference type="AlphaFoldDB" id="A0A7W4W6R4"/>
<dbReference type="GO" id="GO:0004407">
    <property type="term" value="F:histone deacetylase activity"/>
    <property type="evidence" value="ECO:0007669"/>
    <property type="project" value="InterPro"/>
</dbReference>
<dbReference type="GO" id="GO:0040029">
    <property type="term" value="P:epigenetic regulation of gene expression"/>
    <property type="evidence" value="ECO:0007669"/>
    <property type="project" value="TreeGrafter"/>
</dbReference>
<name>A0A7W4W6R4_9GAMM</name>
<dbReference type="GO" id="GO:0016787">
    <property type="term" value="F:hydrolase activity"/>
    <property type="evidence" value="ECO:0007669"/>
    <property type="project" value="UniProtKB-KW"/>
</dbReference>
<dbReference type="Pfam" id="PF00850">
    <property type="entry name" value="Hist_deacetyl"/>
    <property type="match status" value="1"/>
</dbReference>
<dbReference type="SUPFAM" id="SSF52768">
    <property type="entry name" value="Arginase/deacetylase"/>
    <property type="match status" value="1"/>
</dbReference>
<organism evidence="4 5">
    <name type="scientific">Litorivivens lipolytica</name>
    <dbReference type="NCBI Taxonomy" id="1524264"/>
    <lineage>
        <taxon>Bacteria</taxon>
        <taxon>Pseudomonadati</taxon>
        <taxon>Pseudomonadota</taxon>
        <taxon>Gammaproteobacteria</taxon>
        <taxon>Litorivivens</taxon>
    </lineage>
</organism>
<gene>
    <name evidence="4" type="ORF">FHR99_002760</name>
</gene>
<dbReference type="InterPro" id="IPR037138">
    <property type="entry name" value="His_deacetylse_dom_sf"/>
</dbReference>
<evidence type="ECO:0000313" key="5">
    <source>
        <dbReference type="Proteomes" id="UP000537130"/>
    </source>
</evidence>
<dbReference type="PRINTS" id="PR01270">
    <property type="entry name" value="HDASUPER"/>
</dbReference>
<protein>
    <submittedName>
        <fullName evidence="4">Acetoin utilization deacetylase AcuC-like enzyme</fullName>
    </submittedName>
</protein>
<dbReference type="EMBL" id="JACHWY010000003">
    <property type="protein sequence ID" value="MBB3048486.1"/>
    <property type="molecule type" value="Genomic_DNA"/>
</dbReference>
<feature type="domain" description="Histone deacetylase" evidence="3">
    <location>
        <begin position="19"/>
        <end position="280"/>
    </location>
</feature>